<dbReference type="EMBL" id="CAGS01000205">
    <property type="protein sequence ID" value="CCF83919.1"/>
    <property type="molecule type" value="Genomic_DNA"/>
</dbReference>
<evidence type="ECO:0000313" key="2">
    <source>
        <dbReference type="Proteomes" id="UP000004221"/>
    </source>
</evidence>
<protein>
    <submittedName>
        <fullName evidence="1">Type I restriction-modification system specificity subunit</fullName>
    </submittedName>
</protein>
<organism evidence="1 2">
    <name type="scientific">Nitrolancea hollandica Lb</name>
    <dbReference type="NCBI Taxonomy" id="1129897"/>
    <lineage>
        <taxon>Bacteria</taxon>
        <taxon>Pseudomonadati</taxon>
        <taxon>Thermomicrobiota</taxon>
        <taxon>Thermomicrobia</taxon>
        <taxon>Sphaerobacterales</taxon>
        <taxon>Sphaerobacterineae</taxon>
        <taxon>Sphaerobacteraceae</taxon>
        <taxon>Nitrolancea</taxon>
    </lineage>
</organism>
<name>I4EGV7_9BACT</name>
<proteinExistence type="predicted"/>
<comment type="caution">
    <text evidence="1">The sequence shown here is derived from an EMBL/GenBank/DDBJ whole genome shotgun (WGS) entry which is preliminary data.</text>
</comment>
<sequence>MESVSAKLAELEEEHGGEDGAFADLDKVNKANITAWLRDVRGLFATDVDAGEEAAVLAEWLEVNNREARLKKKLKDDEAALDAKAYAHYPKLTETEIKALVVDDKWLAALDAAIHGEMDRVSLRLCWRSGQALFLLFDRDHPLPEADIRPLAGPDRHPSGCAAHRV</sequence>
<evidence type="ECO:0000313" key="1">
    <source>
        <dbReference type="EMBL" id="CCF83919.1"/>
    </source>
</evidence>
<gene>
    <name evidence="1" type="ORF">NITHO_2830007</name>
</gene>
<dbReference type="Proteomes" id="UP000004221">
    <property type="component" value="Unassembled WGS sequence"/>
</dbReference>
<keyword evidence="2" id="KW-1185">Reference proteome</keyword>
<accession>I4EGV7</accession>
<reference evidence="1 2" key="1">
    <citation type="journal article" date="2012" name="ISME J.">
        <title>Nitrification expanded: discovery, physiology and genomics of a nitrite-oxidizing bacterium from the phylum Chloroflexi.</title>
        <authorList>
            <person name="Sorokin D.Y."/>
            <person name="Lucker S."/>
            <person name="Vejmelkova D."/>
            <person name="Kostrikina N.A."/>
            <person name="Kleerebezem R."/>
            <person name="Rijpstra W.I."/>
            <person name="Damste J.S."/>
            <person name="Le Paslier D."/>
            <person name="Muyzer G."/>
            <person name="Wagner M."/>
            <person name="van Loosdrecht M.C."/>
            <person name="Daims H."/>
        </authorList>
    </citation>
    <scope>NUCLEOTIDE SEQUENCE [LARGE SCALE GENOMIC DNA]</scope>
    <source>
        <strain evidence="2">none</strain>
    </source>
</reference>
<dbReference type="AlphaFoldDB" id="I4EGV7"/>